<proteinExistence type="predicted"/>
<protein>
    <submittedName>
        <fullName evidence="2">Hypothetical lipoprotein (DUF1090 domain)</fullName>
    </submittedName>
</protein>
<evidence type="ECO:0000313" key="2">
    <source>
        <dbReference type="EMBL" id="AJD01320.1"/>
    </source>
</evidence>
<dbReference type="EMBL" id="CP007775">
    <property type="protein sequence ID" value="AJD01320.1"/>
    <property type="molecule type" value="Genomic_DNA"/>
</dbReference>
<evidence type="ECO:0000256" key="1">
    <source>
        <dbReference type="SAM" id="Coils"/>
    </source>
</evidence>
<dbReference type="Proteomes" id="UP000031130">
    <property type="component" value="Chromosome"/>
</dbReference>
<dbReference type="InterPro" id="IPR009468">
    <property type="entry name" value="DUF1090"/>
</dbReference>
<accession>A0A0A8HX36</accession>
<gene>
    <name evidence="2" type="ORF">UPTC3659_0441</name>
</gene>
<feature type="coiled-coil region" evidence="1">
    <location>
        <begin position="63"/>
        <end position="123"/>
    </location>
</feature>
<dbReference type="Pfam" id="PF06476">
    <property type="entry name" value="DUF1090"/>
    <property type="match status" value="1"/>
</dbReference>
<dbReference type="AlphaFoldDB" id="A0A0A8HX36"/>
<reference evidence="2 3" key="1">
    <citation type="journal article" date="2014" name="Genome Biol. Evol.">
        <title>Comparative Genomics of the Campylobacter lari Group.</title>
        <authorList>
            <person name="Miller W.G."/>
            <person name="Yee E."/>
            <person name="Chapman M.H."/>
            <person name="Smith T.P."/>
            <person name="Bono J.L."/>
            <person name="Huynh S."/>
            <person name="Parker C.T."/>
            <person name="Vandamme P."/>
            <person name="Luong K."/>
            <person name="Korlach J."/>
        </authorList>
    </citation>
    <scope>NUCLEOTIDE SEQUENCE [LARGE SCALE GENOMIC DNA]</scope>
    <source>
        <strain evidence="3">RM3659</strain>
    </source>
</reference>
<dbReference type="KEGG" id="cln:UPTC3659_0441"/>
<dbReference type="HOGENOM" id="CLU_163202_0_0_7"/>
<dbReference type="RefSeq" id="WP_039625487.1">
    <property type="nucleotide sequence ID" value="NZ_CP007775.1"/>
</dbReference>
<name>A0A0A8HX36_CAMLA</name>
<evidence type="ECO:0000313" key="3">
    <source>
        <dbReference type="Proteomes" id="UP000031130"/>
    </source>
</evidence>
<organism evidence="2 3">
    <name type="scientific">Campylobacter lari NCTC 11845</name>
    <dbReference type="NCBI Taxonomy" id="1388749"/>
    <lineage>
        <taxon>Bacteria</taxon>
        <taxon>Pseudomonadati</taxon>
        <taxon>Campylobacterota</taxon>
        <taxon>Epsilonproteobacteria</taxon>
        <taxon>Campylobacterales</taxon>
        <taxon>Campylobacteraceae</taxon>
        <taxon>Campylobacter</taxon>
    </lineage>
</organism>
<sequence length="124" mass="14766">MKQLLFLLTLCSFAFSTQCEVKIEQIQKEIAYAKNYNHQEKALSLELALKEVQADCAKDPLFYDKKLEAKKLKEQEIEKIEQELKELKKQKDYMSKTEYKNKKQVLKDKKDKIKKEIEEYIGNL</sequence>
<keyword evidence="1" id="KW-0175">Coiled coil</keyword>
<keyword evidence="2" id="KW-0449">Lipoprotein</keyword>
<dbReference type="OrthoDB" id="5358248at2"/>